<proteinExistence type="predicted"/>
<dbReference type="Proteomes" id="UP000076066">
    <property type="component" value="Chromosome"/>
</dbReference>
<dbReference type="GeneID" id="53316501"/>
<reference evidence="1 2" key="1">
    <citation type="submission" date="2016-02" db="EMBL/GenBank/DDBJ databases">
        <title>Complete Genome of H5569, the type strain of the newly described species Haematospirillium jordaniae.</title>
        <authorList>
            <person name="Nicholson A.C."/>
            <person name="Humrighouse B.W."/>
            <person name="Loparov V."/>
            <person name="McQuiston J.R."/>
        </authorList>
    </citation>
    <scope>NUCLEOTIDE SEQUENCE [LARGE SCALE GENOMIC DNA]</scope>
    <source>
        <strain evidence="1 2">H5569</strain>
    </source>
</reference>
<dbReference type="InterPro" id="IPR036736">
    <property type="entry name" value="ACP-like_sf"/>
</dbReference>
<dbReference type="OrthoDB" id="9811033at2"/>
<name>A0A143DD46_9PROT</name>
<dbReference type="Gene3D" id="1.10.1200.10">
    <property type="entry name" value="ACP-like"/>
    <property type="match status" value="1"/>
</dbReference>
<dbReference type="AlphaFoldDB" id="A0A143DD46"/>
<keyword evidence="2" id="KW-1185">Reference proteome</keyword>
<accession>A0A143DD46</accession>
<gene>
    <name evidence="1" type="ORF">AY555_04960</name>
</gene>
<dbReference type="SUPFAM" id="SSF47336">
    <property type="entry name" value="ACP-like"/>
    <property type="match status" value="1"/>
</dbReference>
<organism evidence="1 2">
    <name type="scientific">Haematospirillum jordaniae</name>
    <dbReference type="NCBI Taxonomy" id="1549855"/>
    <lineage>
        <taxon>Bacteria</taxon>
        <taxon>Pseudomonadati</taxon>
        <taxon>Pseudomonadota</taxon>
        <taxon>Alphaproteobacteria</taxon>
        <taxon>Rhodospirillales</taxon>
        <taxon>Novispirillaceae</taxon>
        <taxon>Haematospirillum</taxon>
    </lineage>
</organism>
<evidence type="ECO:0000313" key="1">
    <source>
        <dbReference type="EMBL" id="AMW34635.1"/>
    </source>
</evidence>
<dbReference type="KEGG" id="hjo:AY555_04960"/>
<sequence>MSVRRRLIDTFLHSLDLPEGVDVDSLAYRAVPTWDSVGHMQLVAAIENTFEVMMETQDIIELSSFDKAIEILERHGVDASR</sequence>
<protein>
    <submittedName>
        <fullName evidence="1">Acyl carrier protein</fullName>
    </submittedName>
</protein>
<evidence type="ECO:0000313" key="2">
    <source>
        <dbReference type="Proteomes" id="UP000076066"/>
    </source>
</evidence>
<dbReference type="EMBL" id="CP014525">
    <property type="protein sequence ID" value="AMW34635.1"/>
    <property type="molecule type" value="Genomic_DNA"/>
</dbReference>
<dbReference type="STRING" id="1549855.AY555_04960"/>
<dbReference type="RefSeq" id="WP_066134194.1">
    <property type="nucleotide sequence ID" value="NZ_CP014525.1"/>
</dbReference>